<dbReference type="PANTHER" id="PTHR21529">
    <property type="entry name" value="MAMMARY TURMOR VIRUS RECEPTOR HOMOLOG 1, 2 MTVR1, 2"/>
    <property type="match status" value="1"/>
</dbReference>
<evidence type="ECO:0000313" key="1">
    <source>
        <dbReference type="EMBL" id="GAU23161.1"/>
    </source>
</evidence>
<gene>
    <name evidence="1" type="ORF">TSUD_306090</name>
</gene>
<accession>A0A2Z6LUQ0</accession>
<dbReference type="InterPro" id="IPR039904">
    <property type="entry name" value="TRANK1"/>
</dbReference>
<protein>
    <submittedName>
        <fullName evidence="1">Uncharacterized protein</fullName>
    </submittedName>
</protein>
<organism evidence="1 2">
    <name type="scientific">Trifolium subterraneum</name>
    <name type="common">Subterranean clover</name>
    <dbReference type="NCBI Taxonomy" id="3900"/>
    <lineage>
        <taxon>Eukaryota</taxon>
        <taxon>Viridiplantae</taxon>
        <taxon>Streptophyta</taxon>
        <taxon>Embryophyta</taxon>
        <taxon>Tracheophyta</taxon>
        <taxon>Spermatophyta</taxon>
        <taxon>Magnoliopsida</taxon>
        <taxon>eudicotyledons</taxon>
        <taxon>Gunneridae</taxon>
        <taxon>Pentapetalae</taxon>
        <taxon>rosids</taxon>
        <taxon>fabids</taxon>
        <taxon>Fabales</taxon>
        <taxon>Fabaceae</taxon>
        <taxon>Papilionoideae</taxon>
        <taxon>50 kb inversion clade</taxon>
        <taxon>NPAAA clade</taxon>
        <taxon>Hologalegina</taxon>
        <taxon>IRL clade</taxon>
        <taxon>Trifolieae</taxon>
        <taxon>Trifolium</taxon>
    </lineage>
</organism>
<sequence>MNKDIVILRKSQVCADIVEHFIYRELRGENDLNYDQLTNFLVMMFGVLKLDNKVYRFFSLKLEDKIPWRAFIESLMRGSDTKEGEELNQFMLFYRTMENTIPLSRIQRASDISPINLLYLIDRLLPWTSLLKDGVIHATKSTMTEWLIHQESIKRLNGQTNLEGVHEYLANLLLEFSRQNSNWTEQWTRRHGGISTLMFLHRIVVAACMLHLSSRNHFSLLEAMLSNSGITYYLQPKFWKVLSDGRTDKHIGVQVVAGALQCFGNPFVIATLRHDSLDIACLAEAKDEIKLSMNPDSFWDWLDSLVKRS</sequence>
<proteinExistence type="predicted"/>
<name>A0A2Z6LUQ0_TRISU</name>
<keyword evidence="2" id="KW-1185">Reference proteome</keyword>
<dbReference type="OrthoDB" id="1435041at2759"/>
<dbReference type="AlphaFoldDB" id="A0A2Z6LUQ0"/>
<evidence type="ECO:0000313" key="2">
    <source>
        <dbReference type="Proteomes" id="UP000242715"/>
    </source>
</evidence>
<dbReference type="Proteomes" id="UP000242715">
    <property type="component" value="Unassembled WGS sequence"/>
</dbReference>
<reference evidence="2" key="1">
    <citation type="journal article" date="2017" name="Front. Plant Sci.">
        <title>Climate Clever Clovers: New Paradigm to Reduce the Environmental Footprint of Ruminants by Breeding Low Methanogenic Forages Utilizing Haplotype Variation.</title>
        <authorList>
            <person name="Kaur P."/>
            <person name="Appels R."/>
            <person name="Bayer P.E."/>
            <person name="Keeble-Gagnere G."/>
            <person name="Wang J."/>
            <person name="Hirakawa H."/>
            <person name="Shirasawa K."/>
            <person name="Vercoe P."/>
            <person name="Stefanova K."/>
            <person name="Durmic Z."/>
            <person name="Nichols P."/>
            <person name="Revell C."/>
            <person name="Isobe S.N."/>
            <person name="Edwards D."/>
            <person name="Erskine W."/>
        </authorList>
    </citation>
    <scope>NUCLEOTIDE SEQUENCE [LARGE SCALE GENOMIC DNA]</scope>
    <source>
        <strain evidence="2">cv. Daliak</strain>
    </source>
</reference>
<dbReference type="EMBL" id="DF973264">
    <property type="protein sequence ID" value="GAU23161.1"/>
    <property type="molecule type" value="Genomic_DNA"/>
</dbReference>
<dbReference type="PANTHER" id="PTHR21529:SF4">
    <property type="entry name" value="TPR AND ANKYRIN REPEAT-CONTAINING PROTEIN 1"/>
    <property type="match status" value="1"/>
</dbReference>